<keyword evidence="2" id="KW-1185">Reference proteome</keyword>
<organism evidence="1 2">
    <name type="scientific">Sphaerobolus stellatus (strain SS14)</name>
    <dbReference type="NCBI Taxonomy" id="990650"/>
    <lineage>
        <taxon>Eukaryota</taxon>
        <taxon>Fungi</taxon>
        <taxon>Dikarya</taxon>
        <taxon>Basidiomycota</taxon>
        <taxon>Agaricomycotina</taxon>
        <taxon>Agaricomycetes</taxon>
        <taxon>Phallomycetidae</taxon>
        <taxon>Geastrales</taxon>
        <taxon>Sphaerobolaceae</taxon>
        <taxon>Sphaerobolus</taxon>
    </lineage>
</organism>
<gene>
    <name evidence="1" type="ORF">M422DRAFT_186445</name>
</gene>
<accession>A0A0C9UPS0</accession>
<dbReference type="InterPro" id="IPR027417">
    <property type="entry name" value="P-loop_NTPase"/>
</dbReference>
<evidence type="ECO:0000313" key="1">
    <source>
        <dbReference type="EMBL" id="KIJ30972.1"/>
    </source>
</evidence>
<name>A0A0C9UPS0_SPHS4</name>
<dbReference type="EMBL" id="KN837250">
    <property type="protein sequence ID" value="KIJ30972.1"/>
    <property type="molecule type" value="Genomic_DNA"/>
</dbReference>
<proteinExistence type="predicted"/>
<evidence type="ECO:0008006" key="3">
    <source>
        <dbReference type="Google" id="ProtNLM"/>
    </source>
</evidence>
<dbReference type="AlphaFoldDB" id="A0A0C9UPS0"/>
<dbReference type="Proteomes" id="UP000054279">
    <property type="component" value="Unassembled WGS sequence"/>
</dbReference>
<dbReference type="SUPFAM" id="SSF52540">
    <property type="entry name" value="P-loop containing nucleoside triphosphate hydrolases"/>
    <property type="match status" value="1"/>
</dbReference>
<sequence>ALENMWYRSCTENDIKLLNSLVSNNSIDNPKLHNPIYDNIPIITSKNRYRDKINYMGALKFAQKTGQQLTNFYSIDTLTESGVKTIMGITNKKMLQKNILKANDTINPGKQMALWNLNPENSNNKPGILPLCIGMPVMIKKNIATELCITNGVEGNVVGWKSSVLRMNNKDYPILNTLFIALKDTPFKVQIPGLPDNVVPISRSARPVLCQFPNGQLQRINRNQVDVILNFAMTDYASQGRTRPINVIDLTYCRTHFSYYTCFSRSASVKNTVIVGGFNLSIIQGGITGWLRQEFRELEMMDEITKLREEGVLHHTVRGDR</sequence>
<dbReference type="HOGENOM" id="CLU_043173_2_0_1"/>
<evidence type="ECO:0000313" key="2">
    <source>
        <dbReference type="Proteomes" id="UP000054279"/>
    </source>
</evidence>
<feature type="non-terminal residue" evidence="1">
    <location>
        <position position="1"/>
    </location>
</feature>
<reference evidence="1 2" key="1">
    <citation type="submission" date="2014-06" db="EMBL/GenBank/DDBJ databases">
        <title>Evolutionary Origins and Diversification of the Mycorrhizal Mutualists.</title>
        <authorList>
            <consortium name="DOE Joint Genome Institute"/>
            <consortium name="Mycorrhizal Genomics Consortium"/>
            <person name="Kohler A."/>
            <person name="Kuo A."/>
            <person name="Nagy L.G."/>
            <person name="Floudas D."/>
            <person name="Copeland A."/>
            <person name="Barry K.W."/>
            <person name="Cichocki N."/>
            <person name="Veneault-Fourrey C."/>
            <person name="LaButti K."/>
            <person name="Lindquist E.A."/>
            <person name="Lipzen A."/>
            <person name="Lundell T."/>
            <person name="Morin E."/>
            <person name="Murat C."/>
            <person name="Riley R."/>
            <person name="Ohm R."/>
            <person name="Sun H."/>
            <person name="Tunlid A."/>
            <person name="Henrissat B."/>
            <person name="Grigoriev I.V."/>
            <person name="Hibbett D.S."/>
            <person name="Martin F."/>
        </authorList>
    </citation>
    <scope>NUCLEOTIDE SEQUENCE [LARGE SCALE GENOMIC DNA]</scope>
    <source>
        <strain evidence="1 2">SS14</strain>
    </source>
</reference>
<dbReference type="OrthoDB" id="432234at2759"/>
<protein>
    <recommendedName>
        <fullName evidence="3">ATP-dependent DNA helicase</fullName>
    </recommendedName>
</protein>